<keyword evidence="1" id="KW-0812">Transmembrane</keyword>
<feature type="transmembrane region" description="Helical" evidence="1">
    <location>
        <begin position="133"/>
        <end position="155"/>
    </location>
</feature>
<dbReference type="AlphaFoldDB" id="A0A6G1L1V6"/>
<protein>
    <recommendedName>
        <fullName evidence="4">Acyltransferase 3 domain-containing protein</fullName>
    </recommendedName>
</protein>
<evidence type="ECO:0008006" key="4">
    <source>
        <dbReference type="Google" id="ProtNLM"/>
    </source>
</evidence>
<keyword evidence="1" id="KW-0472">Membrane</keyword>
<feature type="transmembrane region" description="Helical" evidence="1">
    <location>
        <begin position="408"/>
        <end position="429"/>
    </location>
</feature>
<accession>A0A6G1L1V6</accession>
<gene>
    <name evidence="2" type="ORF">EJ03DRAFT_338143</name>
</gene>
<proteinExistence type="predicted"/>
<evidence type="ECO:0000313" key="3">
    <source>
        <dbReference type="Proteomes" id="UP000799436"/>
    </source>
</evidence>
<reference evidence="2" key="1">
    <citation type="journal article" date="2020" name="Stud. Mycol.">
        <title>101 Dothideomycetes genomes: a test case for predicting lifestyles and emergence of pathogens.</title>
        <authorList>
            <person name="Haridas S."/>
            <person name="Albert R."/>
            <person name="Binder M."/>
            <person name="Bloem J."/>
            <person name="Labutti K."/>
            <person name="Salamov A."/>
            <person name="Andreopoulos B."/>
            <person name="Baker S."/>
            <person name="Barry K."/>
            <person name="Bills G."/>
            <person name="Bluhm B."/>
            <person name="Cannon C."/>
            <person name="Castanera R."/>
            <person name="Culley D."/>
            <person name="Daum C."/>
            <person name="Ezra D."/>
            <person name="Gonzalez J."/>
            <person name="Henrissat B."/>
            <person name="Kuo A."/>
            <person name="Liang C."/>
            <person name="Lipzen A."/>
            <person name="Lutzoni F."/>
            <person name="Magnuson J."/>
            <person name="Mondo S."/>
            <person name="Nolan M."/>
            <person name="Ohm R."/>
            <person name="Pangilinan J."/>
            <person name="Park H.-J."/>
            <person name="Ramirez L."/>
            <person name="Alfaro M."/>
            <person name="Sun H."/>
            <person name="Tritt A."/>
            <person name="Yoshinaga Y."/>
            <person name="Zwiers L.-H."/>
            <person name="Turgeon B."/>
            <person name="Goodwin S."/>
            <person name="Spatafora J."/>
            <person name="Crous P."/>
            <person name="Grigoriev I."/>
        </authorList>
    </citation>
    <scope>NUCLEOTIDE SEQUENCE</scope>
    <source>
        <strain evidence="2">CBS 116005</strain>
    </source>
</reference>
<feature type="transmembrane region" description="Helical" evidence="1">
    <location>
        <begin position="40"/>
        <end position="58"/>
    </location>
</feature>
<evidence type="ECO:0000256" key="1">
    <source>
        <dbReference type="SAM" id="Phobius"/>
    </source>
</evidence>
<dbReference type="OrthoDB" id="3363151at2759"/>
<feature type="transmembrane region" description="Helical" evidence="1">
    <location>
        <begin position="341"/>
        <end position="361"/>
    </location>
</feature>
<keyword evidence="3" id="KW-1185">Reference proteome</keyword>
<dbReference type="EMBL" id="ML995866">
    <property type="protein sequence ID" value="KAF2766805.1"/>
    <property type="molecule type" value="Genomic_DNA"/>
</dbReference>
<feature type="transmembrane region" description="Helical" evidence="1">
    <location>
        <begin position="284"/>
        <end position="302"/>
    </location>
</feature>
<evidence type="ECO:0000313" key="2">
    <source>
        <dbReference type="EMBL" id="KAF2766805.1"/>
    </source>
</evidence>
<feature type="transmembrane region" description="Helical" evidence="1">
    <location>
        <begin position="373"/>
        <end position="396"/>
    </location>
</feature>
<feature type="transmembrane region" description="Helical" evidence="1">
    <location>
        <begin position="94"/>
        <end position="113"/>
    </location>
</feature>
<name>A0A6G1L1V6_9PEZI</name>
<dbReference type="Proteomes" id="UP000799436">
    <property type="component" value="Unassembled WGS sequence"/>
</dbReference>
<feature type="transmembrane region" description="Helical" evidence="1">
    <location>
        <begin position="208"/>
        <end position="231"/>
    </location>
</feature>
<organism evidence="2 3">
    <name type="scientific">Teratosphaeria nubilosa</name>
    <dbReference type="NCBI Taxonomy" id="161662"/>
    <lineage>
        <taxon>Eukaryota</taxon>
        <taxon>Fungi</taxon>
        <taxon>Dikarya</taxon>
        <taxon>Ascomycota</taxon>
        <taxon>Pezizomycotina</taxon>
        <taxon>Dothideomycetes</taxon>
        <taxon>Dothideomycetidae</taxon>
        <taxon>Mycosphaerellales</taxon>
        <taxon>Teratosphaeriaceae</taxon>
        <taxon>Teratosphaeria</taxon>
    </lineage>
</organism>
<keyword evidence="1" id="KW-1133">Transmembrane helix</keyword>
<feature type="transmembrane region" description="Helical" evidence="1">
    <location>
        <begin position="237"/>
        <end position="263"/>
    </location>
</feature>
<sequence length="446" mass="50376">MGVHDLTSRLPKQLPQWLQRPHYHPGPSNLSSPHDPSQSYLLGLRGCLTLMAFLWVFLQTFAPAAVAHSANTTGPAYQIALRKSLSILFWNDSLIYSSMIFLSARTICLPFLLDSSKTTLASAIVRRGIRLWFPVAATLVVVYVVFSRTLGTAYLKTFADKTSNASMVTRLYEMPSSLANFNSIFHVFWISHDFSYQAASFAFPTQTLWIISALFQQSYTVYTTMVIIPYTRQSWRLAGAAVFILTAWWVYSWAWFSISGLLLADLVVNMDLRGWCRKHRLETLGVAGVCLVAGYAMQWLWVAAYPSLYDAEIFYHTGTYNTGGRYTWNDTTAPLLRADDYLVIIGFSILLESFETLRKIFGNPALVFLGKRSYSYFCLQSIIIYTLGIETVMNLIGDSLDGYSRATGIAFISCLLVTAAASEAFYWFIDLPSQKFARVVFAWIRE</sequence>